<evidence type="ECO:0000313" key="2">
    <source>
        <dbReference type="Proteomes" id="UP000031563"/>
    </source>
</evidence>
<dbReference type="OrthoDB" id="2902550at2"/>
<evidence type="ECO:0008006" key="3">
    <source>
        <dbReference type="Google" id="ProtNLM"/>
    </source>
</evidence>
<proteinExistence type="predicted"/>
<evidence type="ECO:0000313" key="1">
    <source>
        <dbReference type="EMBL" id="KKB36140.1"/>
    </source>
</evidence>
<dbReference type="RefSeq" id="WP_039235947.1">
    <property type="nucleotide sequence ID" value="NZ_JWIQ02000095.1"/>
</dbReference>
<accession>A0A0F5HJF9</accession>
<sequence length="68" mass="7559">MTVISDLKQTMAGLKSAQASLEGFALATDNQQAKQLYQTTAQQTQMIIDALQPRITEVESEEPQYKNN</sequence>
<dbReference type="EMBL" id="JWIR02000064">
    <property type="protein sequence ID" value="KKB36140.1"/>
    <property type="molecule type" value="Genomic_DNA"/>
</dbReference>
<protein>
    <recommendedName>
        <fullName evidence="3">DUF1657 domain-containing protein</fullName>
    </recommendedName>
</protein>
<dbReference type="AlphaFoldDB" id="A0A0F5HT07"/>
<organism evidence="1 2">
    <name type="scientific">Bacillus thermotolerans</name>
    <name type="common">Quasibacillus thermotolerans</name>
    <dbReference type="NCBI Taxonomy" id="1221996"/>
    <lineage>
        <taxon>Bacteria</taxon>
        <taxon>Bacillati</taxon>
        <taxon>Bacillota</taxon>
        <taxon>Bacilli</taxon>
        <taxon>Bacillales</taxon>
        <taxon>Bacillaceae</taxon>
        <taxon>Bacillus</taxon>
    </lineage>
</organism>
<reference evidence="1" key="1">
    <citation type="submission" date="2015-02" db="EMBL/GenBank/DDBJ databases">
        <title>Genome Assembly of Bacillaceae bacterium MTCC 8252.</title>
        <authorList>
            <person name="Verma A."/>
            <person name="Khatri I."/>
            <person name="Mual P."/>
            <person name="Subramanian S."/>
            <person name="Krishnamurthi S."/>
        </authorList>
    </citation>
    <scope>NUCLEOTIDE SEQUENCE [LARGE SCALE GENOMIC DNA]</scope>
    <source>
        <strain evidence="1">MTCC 8252</strain>
    </source>
</reference>
<dbReference type="Proteomes" id="UP000031563">
    <property type="component" value="Unassembled WGS sequence"/>
</dbReference>
<gene>
    <name evidence="1" type="ORF">QY95_03232</name>
</gene>
<dbReference type="InterPro" id="IPR012452">
    <property type="entry name" value="DUF1657"/>
</dbReference>
<comment type="caution">
    <text evidence="1">The sequence shown here is derived from an EMBL/GenBank/DDBJ whole genome shotgun (WGS) entry which is preliminary data.</text>
</comment>
<keyword evidence="2" id="KW-1185">Reference proteome</keyword>
<name>A0A0F5HT07_BACTR</name>
<dbReference type="Pfam" id="PF07870">
    <property type="entry name" value="DUF1657"/>
    <property type="match status" value="1"/>
</dbReference>
<accession>A0A0F5HT07</accession>
<dbReference type="STRING" id="1221996.QY95_03232"/>